<dbReference type="Gene3D" id="3.40.50.300">
    <property type="entry name" value="P-loop containing nucleotide triphosphate hydrolases"/>
    <property type="match status" value="2"/>
</dbReference>
<comment type="catalytic activity">
    <reaction evidence="7">
        <text>ATP + H2O = ADP + phosphate + H(+)</text>
        <dbReference type="Rhea" id="RHEA:13065"/>
        <dbReference type="ChEBI" id="CHEBI:15377"/>
        <dbReference type="ChEBI" id="CHEBI:15378"/>
        <dbReference type="ChEBI" id="CHEBI:30616"/>
        <dbReference type="ChEBI" id="CHEBI:43474"/>
        <dbReference type="ChEBI" id="CHEBI:456216"/>
    </reaction>
</comment>
<evidence type="ECO:0000256" key="7">
    <source>
        <dbReference type="RuleBase" id="RU364117"/>
    </source>
</evidence>
<comment type="similarity">
    <text evidence="1 7">Belongs to the helicase family. RecQ subfamily.</text>
</comment>
<evidence type="ECO:0000256" key="1">
    <source>
        <dbReference type="ARBA" id="ARBA00005446"/>
    </source>
</evidence>
<evidence type="ECO:0000256" key="5">
    <source>
        <dbReference type="ARBA" id="ARBA00022840"/>
    </source>
</evidence>
<dbReference type="Gene3D" id="1.10.10.10">
    <property type="entry name" value="Winged helix-like DNA-binding domain superfamily/Winged helix DNA-binding domain"/>
    <property type="match status" value="1"/>
</dbReference>
<evidence type="ECO:0000256" key="8">
    <source>
        <dbReference type="SAM" id="MobiDB-lite"/>
    </source>
</evidence>
<dbReference type="Proteomes" id="UP001642484">
    <property type="component" value="Unassembled WGS sequence"/>
</dbReference>
<evidence type="ECO:0000259" key="10">
    <source>
        <dbReference type="PROSITE" id="PS51194"/>
    </source>
</evidence>
<comment type="catalytic activity">
    <reaction evidence="6 7">
        <text>Couples ATP hydrolysis with the unwinding of duplex DNA by translocating in the 3'-5' direction.</text>
        <dbReference type="EC" id="5.6.2.4"/>
    </reaction>
</comment>
<keyword evidence="3 7" id="KW-0378">Hydrolase</keyword>
<dbReference type="Pfam" id="PF16124">
    <property type="entry name" value="RecQ_Zn_bind"/>
    <property type="match status" value="1"/>
</dbReference>
<proteinExistence type="inferred from homology"/>
<accession>A0ABP0SER8</accession>
<dbReference type="SUPFAM" id="SSF47819">
    <property type="entry name" value="HRDC-like"/>
    <property type="match status" value="1"/>
</dbReference>
<dbReference type="SMART" id="SM00956">
    <property type="entry name" value="RQC"/>
    <property type="match status" value="1"/>
</dbReference>
<dbReference type="Pfam" id="PF00271">
    <property type="entry name" value="Helicase_C"/>
    <property type="match status" value="1"/>
</dbReference>
<feature type="compositionally biased region" description="Polar residues" evidence="8">
    <location>
        <begin position="932"/>
        <end position="951"/>
    </location>
</feature>
<feature type="domain" description="Helicase C-terminal" evidence="10">
    <location>
        <begin position="449"/>
        <end position="595"/>
    </location>
</feature>
<feature type="domain" description="Helicase ATP-binding" evidence="9">
    <location>
        <begin position="242"/>
        <end position="407"/>
    </location>
</feature>
<evidence type="ECO:0000259" key="9">
    <source>
        <dbReference type="PROSITE" id="PS51192"/>
    </source>
</evidence>
<evidence type="ECO:0000313" key="11">
    <source>
        <dbReference type="EMBL" id="CAK9110892.1"/>
    </source>
</evidence>
<reference evidence="11 12" key="1">
    <citation type="submission" date="2024-02" db="EMBL/GenBank/DDBJ databases">
        <authorList>
            <person name="Chen Y."/>
            <person name="Shah S."/>
            <person name="Dougan E. K."/>
            <person name="Thang M."/>
            <person name="Chan C."/>
        </authorList>
    </citation>
    <scope>NUCLEOTIDE SEQUENCE [LARGE SCALE GENOMIC DNA]</scope>
</reference>
<name>A0ABP0SER8_9DINO</name>
<sequence length="991" mass="109307">MRMLQTIWAAWHWQSQVGRGPLRWHVACHWHAKVQQVKVDAIARMALRQWHQAMQDAWCFRAFEEACAEKYAEEAALLRFGRSLCRGFRERDAARSANLVELAVVEEARGLETTVDRSEVSLSLTQSSVNSTLMALGIEQPDLAQSPKGIFANATVNTETHEVPWSYHEFLVGEQVGGSLESFKGIYAKSKSYAPLLVNHRRAETDRPMRNETNASILDAAREALLRHFGFGALRAFQAEAIAAWTEGRDALISMGTGSGKSLCFQLPALLKPSTLVISPLISLMQDQVRTLRQRQIHAVYCGSGGASIRELREGVPPRGGVQVIYMCPEFALTHLSELALLKGSVHLLAIDEAHCISSWGHDFRPSYQRLGELRELLGVPTMALTATCTPQVKQDILRSLHFKDGVNIHGSINRPNLKLLVRPRSTLQEDFREIFGLHGDSSARAARSVDNTSINCMSSSIIYVPTRAKSEELAQWLEAQGVRAEPYHAGLSLQARERLHTAFLLDEVQVVVATVAFGMGIDKPSIRRVVHYGGVKSIEDFVQQTGRAGRDGEEAETVAFTRPSSDAQEIKGLILQSSDVERGERLLALHREVSLFLSDNSTCRRRRLLLHFGEEPQAVAAADAAPQGHCVRAPDGQVSCRWCDVCLATGHAVDQRGGEFTQDCRVLLQCTMACGGYTGSGLVLAMAAGQSNANLRSKQLHLHSAFASGKHRTAAWWKAFLPHVLERGLLQERPAVLAKGVKYVALSVSSAGQAFLKNSESRFQLCPVPPELLTKPSPPAPSPPVQIRSSGLSLAIDQKIQELYKRLSHVRQTWMRRLNIMGEAIISNPILRALAEVRPSSVLAAQQHVPGLPALLHQDLAQVLEALIGEINGSCREFSLTQCGDERKRSLHAAEPPAKVPCTSTALYRSTGVSPRPASRRLPTSFGEEGSGQSAVPKSGDESWSQHFGMTTQTRDRTRVLWTAFRVRDLFLFAQAEKAEKDEWLGLLDM</sequence>
<feature type="region of interest" description="Disordered" evidence="8">
    <location>
        <begin position="910"/>
        <end position="951"/>
    </location>
</feature>
<dbReference type="InterPro" id="IPR032284">
    <property type="entry name" value="RecQ_Zn-bd"/>
</dbReference>
<keyword evidence="7" id="KW-0539">Nucleus</keyword>
<evidence type="ECO:0000313" key="12">
    <source>
        <dbReference type="Proteomes" id="UP001642484"/>
    </source>
</evidence>
<dbReference type="InterPro" id="IPR036388">
    <property type="entry name" value="WH-like_DNA-bd_sf"/>
</dbReference>
<dbReference type="SUPFAM" id="SSF52540">
    <property type="entry name" value="P-loop containing nucleoside triphosphate hydrolases"/>
    <property type="match status" value="1"/>
</dbReference>
<dbReference type="InterPro" id="IPR004589">
    <property type="entry name" value="DNA_helicase_ATP-dep_RecQ"/>
</dbReference>
<keyword evidence="4 7" id="KW-0347">Helicase</keyword>
<dbReference type="InterPro" id="IPR027417">
    <property type="entry name" value="P-loop_NTPase"/>
</dbReference>
<dbReference type="InterPro" id="IPR036390">
    <property type="entry name" value="WH_DNA-bd_sf"/>
</dbReference>
<dbReference type="Pfam" id="PF09382">
    <property type="entry name" value="RQC"/>
    <property type="match status" value="1"/>
</dbReference>
<dbReference type="PROSITE" id="PS51192">
    <property type="entry name" value="HELICASE_ATP_BIND_1"/>
    <property type="match status" value="1"/>
</dbReference>
<comment type="caution">
    <text evidence="11">The sequence shown here is derived from an EMBL/GenBank/DDBJ whole genome shotgun (WGS) entry which is preliminary data.</text>
</comment>
<dbReference type="NCBIfam" id="TIGR00614">
    <property type="entry name" value="recQ_fam"/>
    <property type="match status" value="1"/>
</dbReference>
<dbReference type="InterPro" id="IPR010997">
    <property type="entry name" value="HRDC-like_sf"/>
</dbReference>
<dbReference type="EMBL" id="CAXAMN010027472">
    <property type="protein sequence ID" value="CAK9110892.1"/>
    <property type="molecule type" value="Genomic_DNA"/>
</dbReference>
<dbReference type="Gene3D" id="1.10.150.80">
    <property type="entry name" value="HRDC domain"/>
    <property type="match status" value="1"/>
</dbReference>
<dbReference type="InterPro" id="IPR014001">
    <property type="entry name" value="Helicase_ATP-bd"/>
</dbReference>
<gene>
    <name evidence="11" type="ORF">CCMP2556_LOCUS51507</name>
</gene>
<dbReference type="InterPro" id="IPR001650">
    <property type="entry name" value="Helicase_C-like"/>
</dbReference>
<keyword evidence="2 7" id="KW-0547">Nucleotide-binding</keyword>
<evidence type="ECO:0000256" key="2">
    <source>
        <dbReference type="ARBA" id="ARBA00022741"/>
    </source>
</evidence>
<evidence type="ECO:0000256" key="3">
    <source>
        <dbReference type="ARBA" id="ARBA00022801"/>
    </source>
</evidence>
<dbReference type="InterPro" id="IPR044876">
    <property type="entry name" value="HRDC_dom_sf"/>
</dbReference>
<evidence type="ECO:0000256" key="4">
    <source>
        <dbReference type="ARBA" id="ARBA00022806"/>
    </source>
</evidence>
<dbReference type="PANTHER" id="PTHR13710">
    <property type="entry name" value="DNA HELICASE RECQ FAMILY MEMBER"/>
    <property type="match status" value="1"/>
</dbReference>
<dbReference type="InterPro" id="IPR018982">
    <property type="entry name" value="RQC_domain"/>
</dbReference>
<dbReference type="PANTHER" id="PTHR13710:SF120">
    <property type="entry name" value="BIFUNCTIONAL 3'-5' EXONUCLEASE_ATP-DEPENDENT HELICASE WRN"/>
    <property type="match status" value="1"/>
</dbReference>
<comment type="subcellular location">
    <subcellularLocation>
        <location evidence="7">Nucleus</location>
    </subcellularLocation>
</comment>
<dbReference type="PROSITE" id="PS51194">
    <property type="entry name" value="HELICASE_CTER"/>
    <property type="match status" value="1"/>
</dbReference>
<dbReference type="SUPFAM" id="SSF46785">
    <property type="entry name" value="Winged helix' DNA-binding domain"/>
    <property type="match status" value="1"/>
</dbReference>
<dbReference type="CDD" id="cd17920">
    <property type="entry name" value="DEXHc_RecQ"/>
    <property type="match status" value="1"/>
</dbReference>
<protein>
    <recommendedName>
        <fullName evidence="7">ATP-dependent DNA helicase</fullName>
        <ecNumber evidence="7">5.6.2.4</ecNumber>
    </recommendedName>
</protein>
<dbReference type="InterPro" id="IPR011545">
    <property type="entry name" value="DEAD/DEAH_box_helicase_dom"/>
</dbReference>
<dbReference type="SMART" id="SM00487">
    <property type="entry name" value="DEXDc"/>
    <property type="match status" value="1"/>
</dbReference>
<dbReference type="EC" id="5.6.2.4" evidence="7"/>
<dbReference type="Pfam" id="PF00270">
    <property type="entry name" value="DEAD"/>
    <property type="match status" value="1"/>
</dbReference>
<organism evidence="11 12">
    <name type="scientific">Durusdinium trenchii</name>
    <dbReference type="NCBI Taxonomy" id="1381693"/>
    <lineage>
        <taxon>Eukaryota</taxon>
        <taxon>Sar</taxon>
        <taxon>Alveolata</taxon>
        <taxon>Dinophyceae</taxon>
        <taxon>Suessiales</taxon>
        <taxon>Symbiodiniaceae</taxon>
        <taxon>Durusdinium</taxon>
    </lineage>
</organism>
<dbReference type="SMART" id="SM00490">
    <property type="entry name" value="HELICc"/>
    <property type="match status" value="1"/>
</dbReference>
<keyword evidence="5 7" id="KW-0067">ATP-binding</keyword>
<evidence type="ECO:0000256" key="6">
    <source>
        <dbReference type="ARBA" id="ARBA00034617"/>
    </source>
</evidence>
<keyword evidence="12" id="KW-1185">Reference proteome</keyword>